<evidence type="ECO:0000256" key="5">
    <source>
        <dbReference type="ARBA" id="ARBA00022989"/>
    </source>
</evidence>
<dbReference type="Gene3D" id="1.10.3720.10">
    <property type="entry name" value="MetI-like"/>
    <property type="match status" value="1"/>
</dbReference>
<feature type="transmembrane region" description="Helical" evidence="7">
    <location>
        <begin position="165"/>
        <end position="192"/>
    </location>
</feature>
<evidence type="ECO:0000256" key="3">
    <source>
        <dbReference type="ARBA" id="ARBA00022475"/>
    </source>
</evidence>
<feature type="domain" description="ABC transmembrane type-1" evidence="8">
    <location>
        <begin position="128"/>
        <end position="343"/>
    </location>
</feature>
<proteinExistence type="inferred from homology"/>
<feature type="transmembrane region" description="Helical" evidence="7">
    <location>
        <begin position="132"/>
        <end position="153"/>
    </location>
</feature>
<evidence type="ECO:0000256" key="4">
    <source>
        <dbReference type="ARBA" id="ARBA00022692"/>
    </source>
</evidence>
<dbReference type="OrthoDB" id="24153at2"/>
<dbReference type="InterPro" id="IPR035906">
    <property type="entry name" value="MetI-like_sf"/>
</dbReference>
<evidence type="ECO:0000256" key="1">
    <source>
        <dbReference type="ARBA" id="ARBA00004651"/>
    </source>
</evidence>
<keyword evidence="3" id="KW-1003">Cell membrane</keyword>
<feature type="transmembrane region" description="Helical" evidence="7">
    <location>
        <begin position="215"/>
        <end position="233"/>
    </location>
</feature>
<name>A0A2T2YL08_9BACT</name>
<dbReference type="AlphaFoldDB" id="A0A2T2YL08"/>
<keyword evidence="5 7" id="KW-1133">Transmembrane helix</keyword>
<dbReference type="PANTHER" id="PTHR43163">
    <property type="entry name" value="DIPEPTIDE TRANSPORT SYSTEM PERMEASE PROTEIN DPPB-RELATED"/>
    <property type="match status" value="1"/>
</dbReference>
<dbReference type="Pfam" id="PF00528">
    <property type="entry name" value="BPD_transp_1"/>
    <property type="match status" value="1"/>
</dbReference>
<keyword evidence="2 7" id="KW-0813">Transport</keyword>
<dbReference type="PROSITE" id="PS50928">
    <property type="entry name" value="ABC_TM1"/>
    <property type="match status" value="1"/>
</dbReference>
<evidence type="ECO:0000313" key="9">
    <source>
        <dbReference type="EMBL" id="PSR56191.1"/>
    </source>
</evidence>
<keyword evidence="10" id="KW-1185">Reference proteome</keyword>
<dbReference type="PANTHER" id="PTHR43163:SF6">
    <property type="entry name" value="DIPEPTIDE TRANSPORT SYSTEM PERMEASE PROTEIN DPPB-RELATED"/>
    <property type="match status" value="1"/>
</dbReference>
<dbReference type="GO" id="GO:0005886">
    <property type="term" value="C:plasma membrane"/>
    <property type="evidence" value="ECO:0007669"/>
    <property type="project" value="UniProtKB-SubCell"/>
</dbReference>
<dbReference type="RefSeq" id="WP_106932369.1">
    <property type="nucleotide sequence ID" value="NZ_PYFT01000001.1"/>
</dbReference>
<evidence type="ECO:0000313" key="10">
    <source>
        <dbReference type="Proteomes" id="UP000240357"/>
    </source>
</evidence>
<gene>
    <name evidence="9" type="ORF">AHMF7605_23140</name>
</gene>
<accession>A0A2T2YL08</accession>
<comment type="subcellular location">
    <subcellularLocation>
        <location evidence="1 7">Cell membrane</location>
        <topology evidence="1 7">Multi-pass membrane protein</topology>
    </subcellularLocation>
</comment>
<dbReference type="EMBL" id="PYFT01000001">
    <property type="protein sequence ID" value="PSR56191.1"/>
    <property type="molecule type" value="Genomic_DNA"/>
</dbReference>
<feature type="transmembrane region" description="Helical" evidence="7">
    <location>
        <begin position="278"/>
        <end position="300"/>
    </location>
</feature>
<keyword evidence="4 7" id="KW-0812">Transmembrane</keyword>
<evidence type="ECO:0000259" key="8">
    <source>
        <dbReference type="PROSITE" id="PS50928"/>
    </source>
</evidence>
<organism evidence="9 10">
    <name type="scientific">Adhaeribacter arboris</name>
    <dbReference type="NCBI Taxonomy" id="2072846"/>
    <lineage>
        <taxon>Bacteria</taxon>
        <taxon>Pseudomonadati</taxon>
        <taxon>Bacteroidota</taxon>
        <taxon>Cytophagia</taxon>
        <taxon>Cytophagales</taxon>
        <taxon>Hymenobacteraceae</taxon>
        <taxon>Adhaeribacter</taxon>
    </lineage>
</organism>
<feature type="transmembrane region" description="Helical" evidence="7">
    <location>
        <begin position="12"/>
        <end position="32"/>
    </location>
</feature>
<dbReference type="InterPro" id="IPR045621">
    <property type="entry name" value="BPD_transp_1_N"/>
</dbReference>
<dbReference type="InterPro" id="IPR000515">
    <property type="entry name" value="MetI-like"/>
</dbReference>
<dbReference type="GO" id="GO:0055085">
    <property type="term" value="P:transmembrane transport"/>
    <property type="evidence" value="ECO:0007669"/>
    <property type="project" value="InterPro"/>
</dbReference>
<evidence type="ECO:0000256" key="7">
    <source>
        <dbReference type="RuleBase" id="RU363032"/>
    </source>
</evidence>
<comment type="similarity">
    <text evidence="7">Belongs to the binding-protein-dependent transport system permease family.</text>
</comment>
<comment type="caution">
    <text evidence="9">The sequence shown here is derived from an EMBL/GenBank/DDBJ whole genome shotgun (WGS) entry which is preliminary data.</text>
</comment>
<dbReference type="Pfam" id="PF19300">
    <property type="entry name" value="BPD_transp_1_N"/>
    <property type="match status" value="1"/>
</dbReference>
<protein>
    <submittedName>
        <fullName evidence="9">ABC transporter permease</fullName>
    </submittedName>
</protein>
<reference evidence="9 10" key="1">
    <citation type="submission" date="2018-03" db="EMBL/GenBank/DDBJ databases">
        <title>Adhaeribacter sp. HMF7605 Genome sequencing and assembly.</title>
        <authorList>
            <person name="Kang H."/>
            <person name="Kang J."/>
            <person name="Cha I."/>
            <person name="Kim H."/>
            <person name="Joh K."/>
        </authorList>
    </citation>
    <scope>NUCLEOTIDE SEQUENCE [LARGE SCALE GENOMIC DNA]</scope>
    <source>
        <strain evidence="9 10">HMF7605</strain>
    </source>
</reference>
<sequence>MNGLRFVGQRLAHGLLIMLGVVVAVFFLFNVLPGDPVAMLAGQRNDIATRAAIIADLGLDKPLPAQLLYYLNDISPISVHPDTPDNQQKYNYQRLFTFGNQAVVLKWPYLRRSFQSNKPVTEILLDHLVGTLWLAGAAMVLATFFGILLGMAAALKPHSFLDHAFITLSVLGISVPSFVAAIIIALTFGFYWSNFTGLSLTGQLYEVDAFTGRHLVWQNLLLPALALGIRPLAVIMQLTRASMIDVLTQDFIRTARAKGLSSKQVIWRHALKNALNPVITAVSGWLASLMAGAFFIEYIFNWKGLGSVTLHAVENLDFPVVIGATLLIAFLFILINILVDLLYAVVDPRVKL</sequence>
<dbReference type="CDD" id="cd06261">
    <property type="entry name" value="TM_PBP2"/>
    <property type="match status" value="1"/>
</dbReference>
<evidence type="ECO:0000256" key="2">
    <source>
        <dbReference type="ARBA" id="ARBA00022448"/>
    </source>
</evidence>
<feature type="transmembrane region" description="Helical" evidence="7">
    <location>
        <begin position="320"/>
        <end position="346"/>
    </location>
</feature>
<dbReference type="Proteomes" id="UP000240357">
    <property type="component" value="Unassembled WGS sequence"/>
</dbReference>
<dbReference type="SUPFAM" id="SSF161098">
    <property type="entry name" value="MetI-like"/>
    <property type="match status" value="1"/>
</dbReference>
<keyword evidence="6 7" id="KW-0472">Membrane</keyword>
<evidence type="ECO:0000256" key="6">
    <source>
        <dbReference type="ARBA" id="ARBA00023136"/>
    </source>
</evidence>